<dbReference type="GO" id="GO:0009443">
    <property type="term" value="P:pyridoxal 5'-phosphate salvage"/>
    <property type="evidence" value="ECO:0007669"/>
    <property type="project" value="InterPro"/>
</dbReference>
<evidence type="ECO:0000313" key="7">
    <source>
        <dbReference type="EMBL" id="SFQ33001.1"/>
    </source>
</evidence>
<dbReference type="Gene3D" id="3.40.1190.20">
    <property type="match status" value="1"/>
</dbReference>
<accession>A0A1I5XM01</accession>
<evidence type="ECO:0000256" key="3">
    <source>
        <dbReference type="ARBA" id="ARBA00022741"/>
    </source>
</evidence>
<evidence type="ECO:0000313" key="8">
    <source>
        <dbReference type="Proteomes" id="UP000182624"/>
    </source>
</evidence>
<protein>
    <recommendedName>
        <fullName evidence="1">pyridoxal kinase</fullName>
        <ecNumber evidence="1">2.7.1.35</ecNumber>
    </recommendedName>
</protein>
<dbReference type="RefSeq" id="WP_074891300.1">
    <property type="nucleotide sequence ID" value="NZ_FOXO01000034.1"/>
</dbReference>
<dbReference type="Proteomes" id="UP000182624">
    <property type="component" value="Unassembled WGS sequence"/>
</dbReference>
<keyword evidence="3" id="KW-0547">Nucleotide-binding</keyword>
<dbReference type="NCBIfam" id="NF005491">
    <property type="entry name" value="PRK07105.1"/>
    <property type="match status" value="1"/>
</dbReference>
<dbReference type="PANTHER" id="PTHR10534:SF2">
    <property type="entry name" value="PYRIDOXAL KINASE"/>
    <property type="match status" value="1"/>
</dbReference>
<dbReference type="EMBL" id="FOXO01000034">
    <property type="protein sequence ID" value="SFQ33001.1"/>
    <property type="molecule type" value="Genomic_DNA"/>
</dbReference>
<keyword evidence="2" id="KW-0808">Transferase</keyword>
<dbReference type="Pfam" id="PF08543">
    <property type="entry name" value="Phos_pyr_kin"/>
    <property type="match status" value="1"/>
</dbReference>
<evidence type="ECO:0000259" key="6">
    <source>
        <dbReference type="Pfam" id="PF08543"/>
    </source>
</evidence>
<keyword evidence="5" id="KW-0067">ATP-binding</keyword>
<evidence type="ECO:0000256" key="5">
    <source>
        <dbReference type="ARBA" id="ARBA00022840"/>
    </source>
</evidence>
<dbReference type="InterPro" id="IPR013749">
    <property type="entry name" value="PM/HMP-P_kinase-1"/>
</dbReference>
<dbReference type="PANTHER" id="PTHR10534">
    <property type="entry name" value="PYRIDOXAL KINASE"/>
    <property type="match status" value="1"/>
</dbReference>
<dbReference type="GO" id="GO:0005829">
    <property type="term" value="C:cytosol"/>
    <property type="evidence" value="ECO:0007669"/>
    <property type="project" value="TreeGrafter"/>
</dbReference>
<dbReference type="GO" id="GO:0008478">
    <property type="term" value="F:pyridoxal kinase activity"/>
    <property type="evidence" value="ECO:0007669"/>
    <property type="project" value="UniProtKB-EC"/>
</dbReference>
<organism evidence="7 8">
    <name type="scientific">Butyrivibrio proteoclasticus</name>
    <dbReference type="NCBI Taxonomy" id="43305"/>
    <lineage>
        <taxon>Bacteria</taxon>
        <taxon>Bacillati</taxon>
        <taxon>Bacillota</taxon>
        <taxon>Clostridia</taxon>
        <taxon>Lachnospirales</taxon>
        <taxon>Lachnospiraceae</taxon>
        <taxon>Butyrivibrio</taxon>
    </lineage>
</organism>
<dbReference type="OrthoDB" id="9800808at2"/>
<dbReference type="CDD" id="cd01173">
    <property type="entry name" value="pyridoxal_pyridoxamine_kinase"/>
    <property type="match status" value="1"/>
</dbReference>
<keyword evidence="4 7" id="KW-0418">Kinase</keyword>
<dbReference type="GO" id="GO:0005524">
    <property type="term" value="F:ATP binding"/>
    <property type="evidence" value="ECO:0007669"/>
    <property type="project" value="UniProtKB-KW"/>
</dbReference>
<dbReference type="InterPro" id="IPR004625">
    <property type="entry name" value="PyrdxlKinase"/>
</dbReference>
<dbReference type="SUPFAM" id="SSF53613">
    <property type="entry name" value="Ribokinase-like"/>
    <property type="match status" value="1"/>
</dbReference>
<dbReference type="AlphaFoldDB" id="A0A1I5XM01"/>
<evidence type="ECO:0000256" key="2">
    <source>
        <dbReference type="ARBA" id="ARBA00022679"/>
    </source>
</evidence>
<evidence type="ECO:0000256" key="4">
    <source>
        <dbReference type="ARBA" id="ARBA00022777"/>
    </source>
</evidence>
<keyword evidence="8" id="KW-1185">Reference proteome</keyword>
<feature type="domain" description="Pyridoxamine kinase/Phosphomethylpyrimidine kinase" evidence="6">
    <location>
        <begin position="17"/>
        <end position="255"/>
    </location>
</feature>
<proteinExistence type="predicted"/>
<evidence type="ECO:0000256" key="1">
    <source>
        <dbReference type="ARBA" id="ARBA00012104"/>
    </source>
</evidence>
<dbReference type="EC" id="2.7.1.35" evidence="1"/>
<sequence length="276" mass="30009">MKVAAINDLSGFGKCSLTADMTVLAALGIQCCPLPTAVLSAQTGYPSYYFKDLTGIIPEYLQEWKQQEETFDGIITGFMMSGQQAKNSLEFIKAFKSASTKVLVDPVMGDDGKTYTNFSKELLTTIKAMVSEADIITPNLTELCLLTGESPEKIMEFKGDDLINEIRRLSIILGGDHDRIIAVTGIPLLKKDVIGNFIIENGDSKIITTQSNGIHYSGTGDLFAAIFLGKILRGDSAFDAADTASHFIYTAIKNTETDTDPRAGISYEKSLAMLMK</sequence>
<name>A0A1I5XM01_9FIRM</name>
<dbReference type="InterPro" id="IPR029056">
    <property type="entry name" value="Ribokinase-like"/>
</dbReference>
<reference evidence="8" key="1">
    <citation type="submission" date="2016-10" db="EMBL/GenBank/DDBJ databases">
        <authorList>
            <person name="Varghese N."/>
            <person name="Submissions S."/>
        </authorList>
    </citation>
    <scope>NUCLEOTIDE SEQUENCE [LARGE SCALE GENOMIC DNA]</scope>
    <source>
        <strain evidence="8">P18</strain>
    </source>
</reference>
<gene>
    <name evidence="7" type="ORF">SAMN04487928_13435</name>
</gene>